<feature type="transmembrane region" description="Helical" evidence="2">
    <location>
        <begin position="36"/>
        <end position="57"/>
    </location>
</feature>
<dbReference type="InterPro" id="IPR058598">
    <property type="entry name" value="Gly_zipper-like_dom"/>
</dbReference>
<reference evidence="5 6" key="1">
    <citation type="submission" date="2016-10" db="EMBL/GenBank/DDBJ databases">
        <authorList>
            <person name="de Groot N.N."/>
        </authorList>
    </citation>
    <scope>NUCLEOTIDE SEQUENCE [LARGE SCALE GENOMIC DNA]</scope>
    <source>
        <strain evidence="5 6">CGMCC 1.10331</strain>
    </source>
</reference>
<gene>
    <name evidence="4" type="ORF">DV707_05505</name>
    <name evidence="5" type="ORF">SAMN04488133_0450</name>
</gene>
<keyword evidence="2" id="KW-0812">Transmembrane</keyword>
<proteinExistence type="predicted"/>
<dbReference type="EMBL" id="FNVN01000001">
    <property type="protein sequence ID" value="SEF68846.1"/>
    <property type="molecule type" value="Genomic_DNA"/>
</dbReference>
<keyword evidence="6" id="KW-1185">Reference proteome</keyword>
<evidence type="ECO:0000256" key="1">
    <source>
        <dbReference type="SAM" id="MobiDB-lite"/>
    </source>
</evidence>
<reference evidence="4 7" key="2">
    <citation type="journal article" date="2019" name="Nat. Commun.">
        <title>A new type of DNA phosphorothioation-based antiviral system in archaea.</title>
        <authorList>
            <person name="Xiong L."/>
            <person name="Liu S."/>
            <person name="Chen S."/>
            <person name="Xiao Y."/>
            <person name="Zhu B."/>
            <person name="Gao Y."/>
            <person name="Zhang Y."/>
            <person name="Chen B."/>
            <person name="Luo J."/>
            <person name="Deng Z."/>
            <person name="Chen X."/>
            <person name="Wang L."/>
            <person name="Chen S."/>
        </authorList>
    </citation>
    <scope>NUCLEOTIDE SEQUENCE [LARGE SCALE GENOMIC DNA]</scope>
    <source>
        <strain evidence="4 7">CGMCC 1.10331</strain>
    </source>
</reference>
<protein>
    <recommendedName>
        <fullName evidence="3">Glycine zipper-like domain-containing protein</fullName>
    </recommendedName>
</protein>
<dbReference type="Pfam" id="PF26273">
    <property type="entry name" value="Gly_zipper"/>
    <property type="match status" value="1"/>
</dbReference>
<keyword evidence="2" id="KW-0472">Membrane</keyword>
<keyword evidence="2" id="KW-1133">Transmembrane helix</keyword>
<feature type="compositionally biased region" description="Basic and acidic residues" evidence="1">
    <location>
        <begin position="14"/>
        <end position="28"/>
    </location>
</feature>
<sequence length="88" mass="8781">MAQQHASGGQLPEEIDRATDGGGTVDHDSSSRLETFGLGVSVSILLGAVVGVAAATALDAGGLPLLIALGVGFILSPLVGLLFLRRGE</sequence>
<evidence type="ECO:0000259" key="3">
    <source>
        <dbReference type="Pfam" id="PF26273"/>
    </source>
</evidence>
<dbReference type="AlphaFoldDB" id="A0A1H5U1C9"/>
<dbReference type="EMBL" id="CP031311">
    <property type="protein sequence ID" value="QCC47172.1"/>
    <property type="molecule type" value="Genomic_DNA"/>
</dbReference>
<dbReference type="Proteomes" id="UP000236740">
    <property type="component" value="Unassembled WGS sequence"/>
</dbReference>
<evidence type="ECO:0000256" key="2">
    <source>
        <dbReference type="SAM" id="Phobius"/>
    </source>
</evidence>
<feature type="transmembrane region" description="Helical" evidence="2">
    <location>
        <begin position="63"/>
        <end position="84"/>
    </location>
</feature>
<dbReference type="KEGG" id="hlm:DV707_05505"/>
<evidence type="ECO:0000313" key="4">
    <source>
        <dbReference type="EMBL" id="QCC47172.1"/>
    </source>
</evidence>
<dbReference type="RefSeq" id="WP_103990226.1">
    <property type="nucleotide sequence ID" value="NZ_CP031311.1"/>
</dbReference>
<dbReference type="OrthoDB" id="308142at2157"/>
<name>A0A1H5U1C9_9EURY</name>
<evidence type="ECO:0000313" key="7">
    <source>
        <dbReference type="Proteomes" id="UP000296733"/>
    </source>
</evidence>
<evidence type="ECO:0000313" key="5">
    <source>
        <dbReference type="EMBL" id="SEF68846.1"/>
    </source>
</evidence>
<feature type="domain" description="Glycine zipper-like" evidence="3">
    <location>
        <begin position="29"/>
        <end position="86"/>
    </location>
</feature>
<dbReference type="GeneID" id="39857522"/>
<feature type="region of interest" description="Disordered" evidence="1">
    <location>
        <begin position="1"/>
        <end position="28"/>
    </location>
</feature>
<accession>A0A1H5U1C9</accession>
<dbReference type="Proteomes" id="UP000296733">
    <property type="component" value="Chromosome"/>
</dbReference>
<evidence type="ECO:0000313" key="6">
    <source>
        <dbReference type="Proteomes" id="UP000236740"/>
    </source>
</evidence>
<organism evidence="5 6">
    <name type="scientific">Halobellus limi</name>
    <dbReference type="NCBI Taxonomy" id="699433"/>
    <lineage>
        <taxon>Archaea</taxon>
        <taxon>Methanobacteriati</taxon>
        <taxon>Methanobacteriota</taxon>
        <taxon>Stenosarchaea group</taxon>
        <taxon>Halobacteria</taxon>
        <taxon>Halobacteriales</taxon>
        <taxon>Haloferacaceae</taxon>
        <taxon>Halobellus</taxon>
    </lineage>
</organism>